<sequence length="186" mass="21489">MQPRRSPLALVLLGLLMEAPAHPYELQRTIRRRGKDRVVNVGQRAGLYQTVNRLHRDGLIAVRETVRETARPERTVYEVTPAGREAFTRWLREMLAEPREEYPEFPAAVSCLPMLPAEDALRQLERRRARLSERLARLQEEIAAATGRLPRRALLEEEHRRALLAAELMWVASLTEDLRAGRLAWD</sequence>
<keyword evidence="1" id="KW-0175">Coiled coil</keyword>
<feature type="signal peptide" evidence="2">
    <location>
        <begin position="1"/>
        <end position="23"/>
    </location>
</feature>
<keyword evidence="5" id="KW-1185">Reference proteome</keyword>
<dbReference type="RefSeq" id="WP_185055435.1">
    <property type="nucleotide sequence ID" value="NZ_BAABIX010000025.1"/>
</dbReference>
<dbReference type="Proteomes" id="UP000578449">
    <property type="component" value="Unassembled WGS sequence"/>
</dbReference>
<dbReference type="InterPro" id="IPR005149">
    <property type="entry name" value="Tscrpt_reg_PadR_N"/>
</dbReference>
<dbReference type="GO" id="GO:0003677">
    <property type="term" value="F:DNA binding"/>
    <property type="evidence" value="ECO:0007669"/>
    <property type="project" value="UniProtKB-KW"/>
</dbReference>
<evidence type="ECO:0000313" key="4">
    <source>
        <dbReference type="EMBL" id="MBB5138563.1"/>
    </source>
</evidence>
<accession>A0A840PKU7</accession>
<evidence type="ECO:0000259" key="3">
    <source>
        <dbReference type="Pfam" id="PF03551"/>
    </source>
</evidence>
<keyword evidence="4" id="KW-0238">DNA-binding</keyword>
<organism evidence="4 5">
    <name type="scientific">Thermocatellispora tengchongensis</name>
    <dbReference type="NCBI Taxonomy" id="1073253"/>
    <lineage>
        <taxon>Bacteria</taxon>
        <taxon>Bacillati</taxon>
        <taxon>Actinomycetota</taxon>
        <taxon>Actinomycetes</taxon>
        <taxon>Streptosporangiales</taxon>
        <taxon>Streptosporangiaceae</taxon>
        <taxon>Thermocatellispora</taxon>
    </lineage>
</organism>
<dbReference type="PANTHER" id="PTHR43252:SF6">
    <property type="entry name" value="NEGATIVE TRANSCRIPTION REGULATOR PADR"/>
    <property type="match status" value="1"/>
</dbReference>
<feature type="coiled-coil region" evidence="1">
    <location>
        <begin position="114"/>
        <end position="148"/>
    </location>
</feature>
<proteinExistence type="predicted"/>
<protein>
    <submittedName>
        <fullName evidence="4">DNA-binding PadR family transcriptional regulator</fullName>
    </submittedName>
</protein>
<keyword evidence="2" id="KW-0732">Signal</keyword>
<dbReference type="AlphaFoldDB" id="A0A840PKU7"/>
<evidence type="ECO:0000256" key="1">
    <source>
        <dbReference type="SAM" id="Coils"/>
    </source>
</evidence>
<evidence type="ECO:0000313" key="5">
    <source>
        <dbReference type="Proteomes" id="UP000578449"/>
    </source>
</evidence>
<evidence type="ECO:0000256" key="2">
    <source>
        <dbReference type="SAM" id="SignalP"/>
    </source>
</evidence>
<reference evidence="4 5" key="1">
    <citation type="submission" date="2020-08" db="EMBL/GenBank/DDBJ databases">
        <title>Genomic Encyclopedia of Type Strains, Phase IV (KMG-IV): sequencing the most valuable type-strain genomes for metagenomic binning, comparative biology and taxonomic classification.</title>
        <authorList>
            <person name="Goeker M."/>
        </authorList>
    </citation>
    <scope>NUCLEOTIDE SEQUENCE [LARGE SCALE GENOMIC DNA]</scope>
    <source>
        <strain evidence="4 5">DSM 45615</strain>
    </source>
</reference>
<dbReference type="SUPFAM" id="SSF46785">
    <property type="entry name" value="Winged helix' DNA-binding domain"/>
    <property type="match status" value="1"/>
</dbReference>
<feature type="chain" id="PRO_5039325543" evidence="2">
    <location>
        <begin position="24"/>
        <end position="186"/>
    </location>
</feature>
<dbReference type="Gene3D" id="1.10.10.10">
    <property type="entry name" value="Winged helix-like DNA-binding domain superfamily/Winged helix DNA-binding domain"/>
    <property type="match status" value="1"/>
</dbReference>
<comment type="caution">
    <text evidence="4">The sequence shown here is derived from an EMBL/GenBank/DDBJ whole genome shotgun (WGS) entry which is preliminary data.</text>
</comment>
<gene>
    <name evidence="4" type="ORF">HNP84_008317</name>
</gene>
<dbReference type="InterPro" id="IPR036388">
    <property type="entry name" value="WH-like_DNA-bd_sf"/>
</dbReference>
<dbReference type="InterPro" id="IPR036390">
    <property type="entry name" value="WH_DNA-bd_sf"/>
</dbReference>
<dbReference type="EMBL" id="JACHGN010000024">
    <property type="protein sequence ID" value="MBB5138563.1"/>
    <property type="molecule type" value="Genomic_DNA"/>
</dbReference>
<dbReference type="Pfam" id="PF03551">
    <property type="entry name" value="PadR"/>
    <property type="match status" value="1"/>
</dbReference>
<dbReference type="PANTHER" id="PTHR43252">
    <property type="entry name" value="TRANSCRIPTIONAL REGULATOR YQJI"/>
    <property type="match status" value="1"/>
</dbReference>
<name>A0A840PKU7_9ACTN</name>
<feature type="domain" description="Transcription regulator PadR N-terminal" evidence="3">
    <location>
        <begin position="12"/>
        <end position="88"/>
    </location>
</feature>